<evidence type="ECO:0000256" key="6">
    <source>
        <dbReference type="ARBA" id="ARBA00022741"/>
    </source>
</evidence>
<dbReference type="Pfam" id="PF00009">
    <property type="entry name" value="GTP_EFTU"/>
    <property type="match status" value="1"/>
</dbReference>
<dbReference type="GO" id="GO:0003924">
    <property type="term" value="F:GTPase activity"/>
    <property type="evidence" value="ECO:0007669"/>
    <property type="project" value="InterPro"/>
</dbReference>
<gene>
    <name evidence="18" type="ORF">BV898_08416</name>
</gene>
<dbReference type="InterPro" id="IPR041709">
    <property type="entry name" value="EF-Tu_GTP-bd"/>
</dbReference>
<dbReference type="GO" id="GO:0005525">
    <property type="term" value="F:GTP binding"/>
    <property type="evidence" value="ECO:0007669"/>
    <property type="project" value="UniProtKB-KW"/>
</dbReference>
<dbReference type="OrthoDB" id="2067at2759"/>
<protein>
    <recommendedName>
        <fullName evidence="15">Elongation factor Tu</fullName>
    </recommendedName>
</protein>
<evidence type="ECO:0000256" key="3">
    <source>
        <dbReference type="ARBA" id="ARBA00011245"/>
    </source>
</evidence>
<name>A0A1W0WQL5_HYPEX</name>
<keyword evidence="13" id="KW-0342">GTP-binding</keyword>
<dbReference type="NCBIfam" id="TIGR00231">
    <property type="entry name" value="small_GTP"/>
    <property type="match status" value="1"/>
</dbReference>
<evidence type="ECO:0000256" key="10">
    <source>
        <dbReference type="ARBA" id="ARBA00022917"/>
    </source>
</evidence>
<dbReference type="PANTHER" id="PTHR43721">
    <property type="entry name" value="ELONGATION FACTOR TU-RELATED"/>
    <property type="match status" value="1"/>
</dbReference>
<dbReference type="SUPFAM" id="SSF50447">
    <property type="entry name" value="Translation proteins"/>
    <property type="match status" value="1"/>
</dbReference>
<accession>A0A1W0WQL5</accession>
<dbReference type="FunFam" id="2.40.30.10:FF:000001">
    <property type="entry name" value="Elongation factor Tu"/>
    <property type="match status" value="1"/>
</dbReference>
<feature type="domain" description="Tr-type G" evidence="17">
    <location>
        <begin position="103"/>
        <end position="298"/>
    </location>
</feature>
<dbReference type="GO" id="GO:0005739">
    <property type="term" value="C:mitochondrion"/>
    <property type="evidence" value="ECO:0007669"/>
    <property type="project" value="UniProtKB-SubCell"/>
</dbReference>
<evidence type="ECO:0000256" key="8">
    <source>
        <dbReference type="ARBA" id="ARBA00022801"/>
    </source>
</evidence>
<evidence type="ECO:0000256" key="11">
    <source>
        <dbReference type="ARBA" id="ARBA00022946"/>
    </source>
</evidence>
<feature type="region of interest" description="Disordered" evidence="16">
    <location>
        <begin position="63"/>
        <end position="109"/>
    </location>
</feature>
<dbReference type="Gene3D" id="3.40.50.300">
    <property type="entry name" value="P-loop containing nucleotide triphosphate hydrolases"/>
    <property type="match status" value="1"/>
</dbReference>
<dbReference type="SUPFAM" id="SSF50465">
    <property type="entry name" value="EF-Tu/eEF-1alpha/eIF2-gamma C-terminal domain"/>
    <property type="match status" value="1"/>
</dbReference>
<dbReference type="NCBIfam" id="NF000766">
    <property type="entry name" value="PRK00049.1"/>
    <property type="match status" value="1"/>
</dbReference>
<dbReference type="InterPro" id="IPR004161">
    <property type="entry name" value="EFTu-like_2"/>
</dbReference>
<evidence type="ECO:0000256" key="14">
    <source>
        <dbReference type="ARBA" id="ARBA00051990"/>
    </source>
</evidence>
<dbReference type="InterPro" id="IPR027417">
    <property type="entry name" value="P-loop_NTPase"/>
</dbReference>
<dbReference type="GO" id="GO:0046872">
    <property type="term" value="F:metal ion binding"/>
    <property type="evidence" value="ECO:0007669"/>
    <property type="project" value="UniProtKB-KW"/>
</dbReference>
<keyword evidence="19" id="KW-1185">Reference proteome</keyword>
<dbReference type="InterPro" id="IPR009001">
    <property type="entry name" value="Transl_elong_EF1A/Init_IF2_C"/>
</dbReference>
<dbReference type="InterPro" id="IPR000795">
    <property type="entry name" value="T_Tr_GTP-bd_dom"/>
</dbReference>
<dbReference type="InterPro" id="IPR004160">
    <property type="entry name" value="Transl_elong_EFTu/EF1A_C"/>
</dbReference>
<evidence type="ECO:0000256" key="5">
    <source>
        <dbReference type="ARBA" id="ARBA00022723"/>
    </source>
</evidence>
<evidence type="ECO:0000256" key="4">
    <source>
        <dbReference type="ARBA" id="ARBA00022490"/>
    </source>
</evidence>
<dbReference type="GO" id="GO:0070125">
    <property type="term" value="P:mitochondrial translational elongation"/>
    <property type="evidence" value="ECO:0007669"/>
    <property type="project" value="TreeGrafter"/>
</dbReference>
<dbReference type="PANTHER" id="PTHR43721:SF36">
    <property type="entry name" value="ELONGATION FACTOR TU, MITOCHONDRIAL"/>
    <property type="match status" value="1"/>
</dbReference>
<dbReference type="InterPro" id="IPR004541">
    <property type="entry name" value="Transl_elong_EFTu/EF1A_bac/org"/>
</dbReference>
<organism evidence="18 19">
    <name type="scientific">Hypsibius exemplaris</name>
    <name type="common">Freshwater tardigrade</name>
    <dbReference type="NCBI Taxonomy" id="2072580"/>
    <lineage>
        <taxon>Eukaryota</taxon>
        <taxon>Metazoa</taxon>
        <taxon>Ecdysozoa</taxon>
        <taxon>Tardigrada</taxon>
        <taxon>Eutardigrada</taxon>
        <taxon>Parachela</taxon>
        <taxon>Hypsibioidea</taxon>
        <taxon>Hypsibiidae</taxon>
        <taxon>Hypsibius</taxon>
    </lineage>
</organism>
<evidence type="ECO:0000256" key="12">
    <source>
        <dbReference type="ARBA" id="ARBA00023128"/>
    </source>
</evidence>
<dbReference type="AlphaFoldDB" id="A0A1W0WQL5"/>
<evidence type="ECO:0000259" key="17">
    <source>
        <dbReference type="PROSITE" id="PS51722"/>
    </source>
</evidence>
<dbReference type="InterPro" id="IPR009000">
    <property type="entry name" value="Transl_B-barrel_sf"/>
</dbReference>
<comment type="catalytic activity">
    <reaction evidence="14">
        <text>GTP + H2O = GDP + phosphate + H(+)</text>
        <dbReference type="Rhea" id="RHEA:19669"/>
        <dbReference type="ChEBI" id="CHEBI:15377"/>
        <dbReference type="ChEBI" id="CHEBI:15378"/>
        <dbReference type="ChEBI" id="CHEBI:37565"/>
        <dbReference type="ChEBI" id="CHEBI:43474"/>
        <dbReference type="ChEBI" id="CHEBI:58189"/>
        <dbReference type="EC" id="3.6.5.3"/>
    </reaction>
    <physiologicalReaction direction="left-to-right" evidence="14">
        <dbReference type="Rhea" id="RHEA:19670"/>
    </physiologicalReaction>
</comment>
<dbReference type="PRINTS" id="PR00315">
    <property type="entry name" value="ELONGATNFCT"/>
</dbReference>
<dbReference type="CDD" id="cd03697">
    <property type="entry name" value="EFTU_II"/>
    <property type="match status" value="1"/>
</dbReference>
<keyword evidence="7 18" id="KW-0251">Elongation factor</keyword>
<keyword evidence="11" id="KW-0809">Transit peptide</keyword>
<dbReference type="CDD" id="cd03706">
    <property type="entry name" value="mtEFTU_III"/>
    <property type="match status" value="1"/>
</dbReference>
<dbReference type="NCBIfam" id="TIGR00485">
    <property type="entry name" value="EF-Tu"/>
    <property type="match status" value="1"/>
</dbReference>
<dbReference type="Pfam" id="PF03143">
    <property type="entry name" value="GTP_EFTU_D3"/>
    <property type="match status" value="1"/>
</dbReference>
<evidence type="ECO:0000313" key="18">
    <source>
        <dbReference type="EMBL" id="OQV17482.1"/>
    </source>
</evidence>
<dbReference type="GO" id="GO:0003746">
    <property type="term" value="F:translation elongation factor activity"/>
    <property type="evidence" value="ECO:0007669"/>
    <property type="project" value="UniProtKB-KW"/>
</dbReference>
<dbReference type="Proteomes" id="UP000192578">
    <property type="component" value="Unassembled WGS sequence"/>
</dbReference>
<dbReference type="InterPro" id="IPR031157">
    <property type="entry name" value="G_TR_CS"/>
</dbReference>
<reference evidence="19" key="1">
    <citation type="submission" date="2017-01" db="EMBL/GenBank/DDBJ databases">
        <title>Comparative genomics of anhydrobiosis in the tardigrade Hypsibius dujardini.</title>
        <authorList>
            <person name="Yoshida Y."/>
            <person name="Koutsovoulos G."/>
            <person name="Laetsch D."/>
            <person name="Stevens L."/>
            <person name="Kumar S."/>
            <person name="Horikawa D."/>
            <person name="Ishino K."/>
            <person name="Komine S."/>
            <person name="Tomita M."/>
            <person name="Blaxter M."/>
            <person name="Arakawa K."/>
        </authorList>
    </citation>
    <scope>NUCLEOTIDE SEQUENCE [LARGE SCALE GENOMIC DNA]</scope>
    <source>
        <strain evidence="19">Z151</strain>
    </source>
</reference>
<evidence type="ECO:0000256" key="7">
    <source>
        <dbReference type="ARBA" id="ARBA00022768"/>
    </source>
</evidence>
<evidence type="ECO:0000313" key="19">
    <source>
        <dbReference type="Proteomes" id="UP000192578"/>
    </source>
</evidence>
<dbReference type="NCBIfam" id="NF009372">
    <property type="entry name" value="PRK12735.1"/>
    <property type="match status" value="1"/>
</dbReference>
<sequence>MAASLRISLFSLEKGLLFSRSVASPTTSLASLNGLRNFCPEALRGSSAFLRPLGCRHYAAPTDKKGGAKVAAPKGAVPEKKPAAAEKKRPVDTTEKKTYSREKPHCNVGTIGHVDHGKTTLTAAITKVLSEENKAKFSKYEDIDNAPEERARGITINAAHVEYQTDSRHYGHVDCPGHADYIKNMITGTAQMDGAILVVAATDGVMPQTREHMILAKQIGVEKIVVYINKVDAADKEMTELVEMEIRELMNDLGYKGDDSPVIHGSALHALQGTEDAIGKDSIRKLLAAVDSYVSIPMRDLDKAFMLPIEHVHSIPGRGTVCTGLLERGVIKKGDPCEIVGYDKVIKSTVTGIEMFKQILERAEAGDQLGALVRGLKRDDIRRGMILCKPGTFQLYDHIEAQIYVLTKAEGGRDKPFTQYFRPVMFCRTWDCAVEVHLPPGKDLVMAGENGSFRVQMQKQMALEVGQRFTFRDGAHTISTGVITKIHPNLTDVQKKVMDLNRTKKLLYAEGKLDSNFKLIQANQGQKAKAKTN</sequence>
<dbReference type="CDD" id="cd01884">
    <property type="entry name" value="EF_Tu"/>
    <property type="match status" value="1"/>
</dbReference>
<evidence type="ECO:0000256" key="15">
    <source>
        <dbReference type="RuleBase" id="RU004061"/>
    </source>
</evidence>
<dbReference type="Gene3D" id="2.40.30.10">
    <property type="entry name" value="Translation factors"/>
    <property type="match status" value="2"/>
</dbReference>
<keyword evidence="9" id="KW-0460">Magnesium</keyword>
<evidence type="ECO:0000256" key="16">
    <source>
        <dbReference type="SAM" id="MobiDB-lite"/>
    </source>
</evidence>
<dbReference type="Pfam" id="PF03144">
    <property type="entry name" value="GTP_EFTU_D2"/>
    <property type="match status" value="1"/>
</dbReference>
<keyword evidence="10" id="KW-0648">Protein biosynthesis</keyword>
<comment type="subunit">
    <text evidence="3">Monomer.</text>
</comment>
<dbReference type="PROSITE" id="PS51722">
    <property type="entry name" value="G_TR_2"/>
    <property type="match status" value="1"/>
</dbReference>
<keyword evidence="5" id="KW-0479">Metal-binding</keyword>
<evidence type="ECO:0000256" key="2">
    <source>
        <dbReference type="ARBA" id="ARBA00007249"/>
    </source>
</evidence>
<keyword evidence="12" id="KW-0496">Mitochondrion</keyword>
<evidence type="ECO:0000256" key="1">
    <source>
        <dbReference type="ARBA" id="ARBA00004173"/>
    </source>
</evidence>
<keyword evidence="8" id="KW-0378">Hydrolase</keyword>
<keyword evidence="6" id="KW-0547">Nucleotide-binding</keyword>
<proteinExistence type="inferred from homology"/>
<dbReference type="InterPro" id="IPR005225">
    <property type="entry name" value="Small_GTP-bd"/>
</dbReference>
<dbReference type="InterPro" id="IPR050055">
    <property type="entry name" value="EF-Tu_GTPase"/>
</dbReference>
<evidence type="ECO:0000256" key="13">
    <source>
        <dbReference type="ARBA" id="ARBA00023134"/>
    </source>
</evidence>
<comment type="caution">
    <text evidence="18">The sequence shown here is derived from an EMBL/GenBank/DDBJ whole genome shotgun (WGS) entry which is preliminary data.</text>
</comment>
<dbReference type="SUPFAM" id="SSF52540">
    <property type="entry name" value="P-loop containing nucleoside triphosphate hydrolases"/>
    <property type="match status" value="1"/>
</dbReference>
<dbReference type="EMBL" id="MTYJ01000060">
    <property type="protein sequence ID" value="OQV17482.1"/>
    <property type="molecule type" value="Genomic_DNA"/>
</dbReference>
<dbReference type="InterPro" id="IPR033720">
    <property type="entry name" value="EFTU_2"/>
</dbReference>
<comment type="similarity">
    <text evidence="2">Belongs to the TRAFAC class translation factor GTPase superfamily. Classic translation factor GTPase family. EF-Tu/EF-1A subfamily.</text>
</comment>
<feature type="compositionally biased region" description="Basic and acidic residues" evidence="16">
    <location>
        <begin position="77"/>
        <end position="105"/>
    </location>
</feature>
<evidence type="ECO:0000256" key="9">
    <source>
        <dbReference type="ARBA" id="ARBA00022842"/>
    </source>
</evidence>
<dbReference type="NCBIfam" id="NF009373">
    <property type="entry name" value="PRK12736.1"/>
    <property type="match status" value="1"/>
</dbReference>
<dbReference type="PROSITE" id="PS00301">
    <property type="entry name" value="G_TR_1"/>
    <property type="match status" value="1"/>
</dbReference>
<keyword evidence="4" id="KW-0963">Cytoplasm</keyword>
<comment type="subcellular location">
    <subcellularLocation>
        <location evidence="1">Mitochondrion</location>
    </subcellularLocation>
</comment>
<dbReference type="FunFam" id="3.40.50.300:FF:000576">
    <property type="entry name" value="Elongation factor Tu"/>
    <property type="match status" value="1"/>
</dbReference>